<sequence>VVGQTDADGSIGGETIRMEGMAPTLAQWLYMKVELQDRGSGLGARAVFTAIDHNGKSDVKEFNTTLTRSTPLAFYYGIENRDAVGMSMFIRMPNWAQTIPDM</sequence>
<proteinExistence type="predicted"/>
<accession>A0A0F9F3H8</accession>
<protein>
    <submittedName>
        <fullName evidence="1">Uncharacterized protein</fullName>
    </submittedName>
</protein>
<organism evidence="1">
    <name type="scientific">marine sediment metagenome</name>
    <dbReference type="NCBI Taxonomy" id="412755"/>
    <lineage>
        <taxon>unclassified sequences</taxon>
        <taxon>metagenomes</taxon>
        <taxon>ecological metagenomes</taxon>
    </lineage>
</organism>
<gene>
    <name evidence="1" type="ORF">LCGC14_2078960</name>
</gene>
<feature type="non-terminal residue" evidence="1">
    <location>
        <position position="1"/>
    </location>
</feature>
<comment type="caution">
    <text evidence="1">The sequence shown here is derived from an EMBL/GenBank/DDBJ whole genome shotgun (WGS) entry which is preliminary data.</text>
</comment>
<reference evidence="1" key="1">
    <citation type="journal article" date="2015" name="Nature">
        <title>Complex archaea that bridge the gap between prokaryotes and eukaryotes.</title>
        <authorList>
            <person name="Spang A."/>
            <person name="Saw J.H."/>
            <person name="Jorgensen S.L."/>
            <person name="Zaremba-Niedzwiedzka K."/>
            <person name="Martijn J."/>
            <person name="Lind A.E."/>
            <person name="van Eijk R."/>
            <person name="Schleper C."/>
            <person name="Guy L."/>
            <person name="Ettema T.J."/>
        </authorList>
    </citation>
    <scope>NUCLEOTIDE SEQUENCE</scope>
</reference>
<name>A0A0F9F3H8_9ZZZZ</name>
<evidence type="ECO:0000313" key="1">
    <source>
        <dbReference type="EMBL" id="KKL73036.1"/>
    </source>
</evidence>
<dbReference type="AlphaFoldDB" id="A0A0F9F3H8"/>
<dbReference type="EMBL" id="LAZR01025087">
    <property type="protein sequence ID" value="KKL73036.1"/>
    <property type="molecule type" value="Genomic_DNA"/>
</dbReference>